<proteinExistence type="predicted"/>
<keyword evidence="2" id="KW-1185">Reference proteome</keyword>
<gene>
    <name evidence="1" type="ORF">CLV98_10784</name>
</gene>
<comment type="caution">
    <text evidence="1">The sequence shown here is derived from an EMBL/GenBank/DDBJ whole genome shotgun (WGS) entry which is preliminary data.</text>
</comment>
<evidence type="ECO:0000313" key="2">
    <source>
        <dbReference type="Proteomes" id="UP000245880"/>
    </source>
</evidence>
<dbReference type="AlphaFoldDB" id="A0A316B468"/>
<name>A0A316B468_9BACT</name>
<evidence type="ECO:0000313" key="1">
    <source>
        <dbReference type="EMBL" id="PWJ57377.1"/>
    </source>
</evidence>
<organism evidence="1 2">
    <name type="scientific">Dyadobacter jejuensis</name>
    <dbReference type="NCBI Taxonomy" id="1082580"/>
    <lineage>
        <taxon>Bacteria</taxon>
        <taxon>Pseudomonadati</taxon>
        <taxon>Bacteroidota</taxon>
        <taxon>Cytophagia</taxon>
        <taxon>Cytophagales</taxon>
        <taxon>Spirosomataceae</taxon>
        <taxon>Dyadobacter</taxon>
    </lineage>
</organism>
<accession>A0A316B468</accession>
<protein>
    <submittedName>
        <fullName evidence="1">Uncharacterized protein</fullName>
    </submittedName>
</protein>
<reference evidence="1 2" key="1">
    <citation type="submission" date="2018-03" db="EMBL/GenBank/DDBJ databases">
        <title>Genomic Encyclopedia of Archaeal and Bacterial Type Strains, Phase II (KMG-II): from individual species to whole genera.</title>
        <authorList>
            <person name="Goeker M."/>
        </authorList>
    </citation>
    <scope>NUCLEOTIDE SEQUENCE [LARGE SCALE GENOMIC DNA]</scope>
    <source>
        <strain evidence="1 2">DSM 100346</strain>
    </source>
</reference>
<sequence>MKNLRISGIALVLVVLSLSCKEKKTELPGVPDFVPKEIIDDFRSKGLIINEGVTPPMLEGYYLASPLTLLVPFGPDDPYQAGKLFSDYRYSFYDQTDDNQIKYDFKSANGSATGTGTGSFISGEGNKFTLYSEQIGETYGIENKQITIISGELDSDGIKNWQEAFVFTYKGDDPNGQLIQVGQGRIIYDSDHISERVSSLRLDLSAGDPSESDALIGSQK</sequence>
<dbReference type="EMBL" id="QGDT01000007">
    <property type="protein sequence ID" value="PWJ57377.1"/>
    <property type="molecule type" value="Genomic_DNA"/>
</dbReference>
<dbReference type="Proteomes" id="UP000245880">
    <property type="component" value="Unassembled WGS sequence"/>
</dbReference>
<dbReference type="PROSITE" id="PS51257">
    <property type="entry name" value="PROKAR_LIPOPROTEIN"/>
    <property type="match status" value="1"/>
</dbReference>